<dbReference type="EMBL" id="LPWH01000006">
    <property type="protein sequence ID" value="POR04767.1"/>
    <property type="molecule type" value="Genomic_DNA"/>
</dbReference>
<dbReference type="AlphaFoldDB" id="A0A2S4JZ16"/>
<evidence type="ECO:0000313" key="2">
    <source>
        <dbReference type="EMBL" id="POR04767.1"/>
    </source>
</evidence>
<feature type="region of interest" description="Disordered" evidence="1">
    <location>
        <begin position="534"/>
        <end position="568"/>
    </location>
</feature>
<evidence type="ECO:0000313" key="3">
    <source>
        <dbReference type="Proteomes" id="UP000237350"/>
    </source>
</evidence>
<evidence type="ECO:0000256" key="1">
    <source>
        <dbReference type="SAM" id="MobiDB-lite"/>
    </source>
</evidence>
<proteinExistence type="predicted"/>
<comment type="caution">
    <text evidence="2">The sequence shown here is derived from an EMBL/GenBank/DDBJ whole genome shotgun (WGS) entry which is preliminary data.</text>
</comment>
<gene>
    <name evidence="2" type="ORF">AU468_02395</name>
</gene>
<evidence type="ECO:0008006" key="4">
    <source>
        <dbReference type="Google" id="ProtNLM"/>
    </source>
</evidence>
<dbReference type="Proteomes" id="UP000237350">
    <property type="component" value="Unassembled WGS sequence"/>
</dbReference>
<protein>
    <recommendedName>
        <fullName evidence="4">Helicase XPB/Ssl2 N-terminal domain-containing protein</fullName>
    </recommendedName>
</protein>
<organism evidence="2 3">
    <name type="scientific">Alkalispirochaeta sphaeroplastigenens</name>
    <dbReference type="NCBI Taxonomy" id="1187066"/>
    <lineage>
        <taxon>Bacteria</taxon>
        <taxon>Pseudomonadati</taxon>
        <taxon>Spirochaetota</taxon>
        <taxon>Spirochaetia</taxon>
        <taxon>Spirochaetales</taxon>
        <taxon>Spirochaetaceae</taxon>
        <taxon>Alkalispirochaeta</taxon>
    </lineage>
</organism>
<accession>A0A2S4JZ16</accession>
<keyword evidence="3" id="KW-1185">Reference proteome</keyword>
<sequence>MQNRGTPIISNTGQTETAFSRYLLSLEDESFFALIRNYLGPVRTPYNKHDLIAGMIEFLSREETRRAIRARIDDEDELLLAATALLGQAREDQLYRFLEDRLDYARFRWLLLNLRDRLLLIDGSSPATVRINPLLAETTLGPATDPRKLIAGEPLLREILDTPGELPWLSAACAAALYAFLREEPNLYTQAGKLRKRTATRLEERFGTLLTGPVGEERLETALRGLATLELLAFHDDEGVLLRPQAWDELADLPEEWIQALLWAAPLASATPEAFDIAALLIAFAGTLPRERSFSRGEILRILRLTEAGQNQTFPFTGETPDLLARVGLLLPLGAPEEPPERFRLNPAAAALLERAPGSSGKAALQATMEINVPPGTLFRDRLDLARITALRRFDVMVVLELSRESLSSALREDQIAARETILRICGPSLPQNVDFLLHRWQDRLQAVRLIRGVVLVIHQEAEELLGSAEQLEPFIQERLAPGVMLVAPEAVPRVEEHLRSLGFHGSVRLEPAASGGAPPPEYRRFLQRHRGSALAPPAPGYSRREPPSPGAGSAPQERPDHLPEAAVSPAESLTATLMETLEAQDLPQEAARELALRIEGKLILFPEQISPDVVARHGVEAKGLDYLGKIRLVEQAIREEELLEVIMRTTEGAPVKLLLRPRELIQSGEDLMLRALELPEGKPLRIRIRRASLVRRLSGTLLRSRKAHPGAR</sequence>
<reference evidence="3" key="1">
    <citation type="submission" date="2015-12" db="EMBL/GenBank/DDBJ databases">
        <authorList>
            <person name="Lodha T.D."/>
            <person name="Chintalapati S."/>
            <person name="Chintalapati V.R."/>
            <person name="Sravanthi T."/>
        </authorList>
    </citation>
    <scope>NUCLEOTIDE SEQUENCE [LARGE SCALE GENOMIC DNA]</scope>
    <source>
        <strain evidence="3">JC133</strain>
    </source>
</reference>
<name>A0A2S4JZ16_9SPIO</name>